<dbReference type="KEGG" id="mde:101900549"/>
<dbReference type="AlphaFoldDB" id="A0A1I8N815"/>
<protein>
    <submittedName>
        <fullName evidence="11">FMRFamide neuropeptides</fullName>
    </submittedName>
</protein>
<comment type="similarity">
    <text evidence="2">Belongs to the FARP (FMRFamide related peptide) family.</text>
</comment>
<reference evidence="11" key="2">
    <citation type="submission" date="2025-04" db="UniProtKB">
        <authorList>
            <consortium name="RefSeq"/>
        </authorList>
    </citation>
    <scope>IDENTIFICATION</scope>
    <source>
        <strain evidence="11">Aabys</strain>
    </source>
</reference>
<dbReference type="GO" id="GO:0007218">
    <property type="term" value="P:neuropeptide signaling pathway"/>
    <property type="evidence" value="ECO:0007669"/>
    <property type="project" value="UniProtKB-KW"/>
</dbReference>
<feature type="chain" id="PRO_5044561352" evidence="8">
    <location>
        <begin position="18"/>
        <end position="464"/>
    </location>
</feature>
<evidence type="ECO:0000256" key="7">
    <source>
        <dbReference type="SAM" id="MobiDB-lite"/>
    </source>
</evidence>
<gene>
    <name evidence="9" type="primary">101900549</name>
    <name evidence="11" type="synonym">LOC101900549</name>
</gene>
<keyword evidence="10" id="KW-1185">Reference proteome</keyword>
<feature type="region of interest" description="Disordered" evidence="7">
    <location>
        <begin position="429"/>
        <end position="452"/>
    </location>
</feature>
<evidence type="ECO:0000313" key="11">
    <source>
        <dbReference type="RefSeq" id="XP_019891867.1"/>
    </source>
</evidence>
<comment type="subcellular location">
    <subcellularLocation>
        <location evidence="1">Secreted</location>
    </subcellularLocation>
</comment>
<evidence type="ECO:0000256" key="3">
    <source>
        <dbReference type="ARBA" id="ARBA00022525"/>
    </source>
</evidence>
<dbReference type="Pfam" id="PF01581">
    <property type="entry name" value="FARP"/>
    <property type="match status" value="8"/>
</dbReference>
<dbReference type="Proteomes" id="UP001652621">
    <property type="component" value="Unplaced"/>
</dbReference>
<evidence type="ECO:0000256" key="4">
    <source>
        <dbReference type="ARBA" id="ARBA00022737"/>
    </source>
</evidence>
<evidence type="ECO:0000313" key="9">
    <source>
        <dbReference type="EnsemblMetazoa" id="MDOA012531-PB"/>
    </source>
</evidence>
<dbReference type="InterPro" id="IPR051041">
    <property type="entry name" value="FMRFamide-related_np"/>
</dbReference>
<sequence length="464" mass="52610">MVAPLLVFLFSLQLCHTTSWAYVGGNSLNSNSLHASYSEFPAGTSNEVPEDAANGQDDNDDSQLTEPDDNNAPLVQSIDDETEMQFPKPIQWVSIDHLRNSIILRFQNPTPKILNKLDPEEMKRLRSLQENAMRWGKRSYESYPLNRNGLADKSSVGRMDFLSNHQVIRDSRGDNFMRFGRSVGGSGGNDDNFMRFGRASGSSDFMRFGRAGQDNFMRFGRAAGQDFMRFGRGSGQDFMRFGRSPGSQDFMRFGRNPNRFGRASGQDFMRFGRNPGSQDFMRFGRNPGSQDFMRFGRNPGSQDFMRFGRASGGQDFMRFGRAPSGQDFMRFGRPDNFMRFGRTPAQSSDFMRFGRTSTQSSDFMRFGKSLDKSENKTSDLQKQQQMGKNELKQAVKLIHEADKNSENGNPVDKAIKALFDKHELGDHSVDNIDDNHAADLTPHENNSDEQNADLDYFLNMKMTN</sequence>
<dbReference type="STRING" id="7370.A0A1I8N815"/>
<dbReference type="VEuPathDB" id="VectorBase:MDOA012531"/>
<dbReference type="PANTHER" id="PTHR20986:SF22">
    <property type="entry name" value="FMRFAMIDE-RELATED PEPTIDES"/>
    <property type="match status" value="1"/>
</dbReference>
<name>A0A1I8N815_MUSDO</name>
<keyword evidence="5" id="KW-0027">Amidation</keyword>
<keyword evidence="3" id="KW-0964">Secreted</keyword>
<keyword evidence="8" id="KW-0732">Signal</keyword>
<organism evidence="9">
    <name type="scientific">Musca domestica</name>
    <name type="common">House fly</name>
    <dbReference type="NCBI Taxonomy" id="7370"/>
    <lineage>
        <taxon>Eukaryota</taxon>
        <taxon>Metazoa</taxon>
        <taxon>Ecdysozoa</taxon>
        <taxon>Arthropoda</taxon>
        <taxon>Hexapoda</taxon>
        <taxon>Insecta</taxon>
        <taxon>Pterygota</taxon>
        <taxon>Neoptera</taxon>
        <taxon>Endopterygota</taxon>
        <taxon>Diptera</taxon>
        <taxon>Brachycera</taxon>
        <taxon>Muscomorpha</taxon>
        <taxon>Muscoidea</taxon>
        <taxon>Muscidae</taxon>
        <taxon>Musca</taxon>
    </lineage>
</organism>
<proteinExistence type="inferred from homology"/>
<keyword evidence="4" id="KW-0677">Repeat</keyword>
<feature type="region of interest" description="Disordered" evidence="7">
    <location>
        <begin position="40"/>
        <end position="74"/>
    </location>
</feature>
<accession>A0A1I8N815</accession>
<keyword evidence="6 11" id="KW-0527">Neuropeptide</keyword>
<reference evidence="9" key="1">
    <citation type="submission" date="2020-05" db="UniProtKB">
        <authorList>
            <consortium name="EnsemblMetazoa"/>
        </authorList>
    </citation>
    <scope>IDENTIFICATION</scope>
    <source>
        <strain evidence="9">Aabys</strain>
    </source>
</reference>
<feature type="compositionally biased region" description="Basic and acidic residues" evidence="7">
    <location>
        <begin position="429"/>
        <end position="446"/>
    </location>
</feature>
<dbReference type="OrthoDB" id="5813613at2759"/>
<evidence type="ECO:0000256" key="6">
    <source>
        <dbReference type="ARBA" id="ARBA00023320"/>
    </source>
</evidence>
<evidence type="ECO:0000256" key="1">
    <source>
        <dbReference type="ARBA" id="ARBA00004613"/>
    </source>
</evidence>
<evidence type="ECO:0000256" key="5">
    <source>
        <dbReference type="ARBA" id="ARBA00022815"/>
    </source>
</evidence>
<dbReference type="GO" id="GO:0005576">
    <property type="term" value="C:extracellular region"/>
    <property type="evidence" value="ECO:0007669"/>
    <property type="project" value="UniProtKB-SubCell"/>
</dbReference>
<evidence type="ECO:0000256" key="8">
    <source>
        <dbReference type="SAM" id="SignalP"/>
    </source>
</evidence>
<dbReference type="RefSeq" id="XP_019891867.1">
    <property type="nucleotide sequence ID" value="XM_020036308.1"/>
</dbReference>
<evidence type="ECO:0000256" key="2">
    <source>
        <dbReference type="ARBA" id="ARBA00006356"/>
    </source>
</evidence>
<dbReference type="InterPro" id="IPR002544">
    <property type="entry name" value="FMRFamid-related_peptide-like"/>
</dbReference>
<feature type="signal peptide" evidence="8">
    <location>
        <begin position="1"/>
        <end position="17"/>
    </location>
</feature>
<dbReference type="VEuPathDB" id="VectorBase:MDOMA2_020353"/>
<dbReference type="PANTHER" id="PTHR20986">
    <property type="entry name" value="FMRFAMIDE-RELATED PEPTIDES"/>
    <property type="match status" value="1"/>
</dbReference>
<evidence type="ECO:0000313" key="10">
    <source>
        <dbReference type="Proteomes" id="UP001652621"/>
    </source>
</evidence>
<dbReference type="EnsemblMetazoa" id="MDOA012531-RB">
    <property type="protein sequence ID" value="MDOA012531-PB"/>
    <property type="gene ID" value="MDOA012531"/>
</dbReference>
<feature type="compositionally biased region" description="Acidic residues" evidence="7">
    <location>
        <begin position="57"/>
        <end position="69"/>
    </location>
</feature>